<accession>A0A7G9FQ44</accession>
<dbReference type="InterPro" id="IPR052293">
    <property type="entry name" value="SRRP"/>
</dbReference>
<organism evidence="2 3">
    <name type="scientific">Wujia chipingensis</name>
    <dbReference type="NCBI Taxonomy" id="2763670"/>
    <lineage>
        <taxon>Bacteria</taxon>
        <taxon>Bacillati</taxon>
        <taxon>Bacillota</taxon>
        <taxon>Clostridia</taxon>
        <taxon>Lachnospirales</taxon>
        <taxon>Lachnospiraceae</taxon>
        <taxon>Wujia</taxon>
    </lineage>
</organism>
<keyword evidence="3" id="KW-1185">Reference proteome</keyword>
<dbReference type="InterPro" id="IPR027417">
    <property type="entry name" value="P-loop_NTPase"/>
</dbReference>
<proteinExistence type="predicted"/>
<feature type="compositionally biased region" description="Low complexity" evidence="1">
    <location>
        <begin position="353"/>
        <end position="363"/>
    </location>
</feature>
<reference evidence="2 3" key="1">
    <citation type="submission" date="2020-08" db="EMBL/GenBank/DDBJ databases">
        <authorList>
            <person name="Liu C."/>
            <person name="Sun Q."/>
        </authorList>
    </citation>
    <scope>NUCLEOTIDE SEQUENCE [LARGE SCALE GENOMIC DNA]</scope>
    <source>
        <strain evidence="2 3">NSJ-4</strain>
    </source>
</reference>
<feature type="region of interest" description="Disordered" evidence="1">
    <location>
        <begin position="544"/>
        <end position="625"/>
    </location>
</feature>
<protein>
    <submittedName>
        <fullName evidence="2">Uncharacterized protein</fullName>
    </submittedName>
</protein>
<feature type="region of interest" description="Disordered" evidence="1">
    <location>
        <begin position="77"/>
        <end position="226"/>
    </location>
</feature>
<feature type="compositionally biased region" description="Basic and acidic residues" evidence="1">
    <location>
        <begin position="175"/>
        <end position="194"/>
    </location>
</feature>
<feature type="compositionally biased region" description="Basic and acidic residues" evidence="1">
    <location>
        <begin position="292"/>
        <end position="352"/>
    </location>
</feature>
<dbReference type="EMBL" id="CP060632">
    <property type="protein sequence ID" value="QNM00676.1"/>
    <property type="molecule type" value="Genomic_DNA"/>
</dbReference>
<feature type="region of interest" description="Disordered" evidence="1">
    <location>
        <begin position="289"/>
        <end position="531"/>
    </location>
</feature>
<evidence type="ECO:0000256" key="1">
    <source>
        <dbReference type="SAM" id="MobiDB-lite"/>
    </source>
</evidence>
<dbReference type="KEGG" id="wcp:H9Q76_05215"/>
<feature type="compositionally biased region" description="Basic and acidic residues" evidence="1">
    <location>
        <begin position="96"/>
        <end position="107"/>
    </location>
</feature>
<feature type="compositionally biased region" description="Gly residues" evidence="1">
    <location>
        <begin position="129"/>
        <end position="143"/>
    </location>
</feature>
<dbReference type="SUPFAM" id="SSF52540">
    <property type="entry name" value="P-loop containing nucleoside triphosphate hydrolases"/>
    <property type="match status" value="1"/>
</dbReference>
<feature type="region of interest" description="Disordered" evidence="1">
    <location>
        <begin position="239"/>
        <end position="270"/>
    </location>
</feature>
<dbReference type="PANTHER" id="PTHR12239:SF41">
    <property type="entry name" value="MEMBRANE ASSOCIATED PROTEIN, PUTATIVE-RELATED"/>
    <property type="match status" value="1"/>
</dbReference>
<feature type="compositionally biased region" description="Polar residues" evidence="1">
    <location>
        <begin position="256"/>
        <end position="265"/>
    </location>
</feature>
<evidence type="ECO:0000313" key="2">
    <source>
        <dbReference type="EMBL" id="QNM00676.1"/>
    </source>
</evidence>
<name>A0A7G9FQ44_9FIRM</name>
<feature type="compositionally biased region" description="Basic and acidic residues" evidence="1">
    <location>
        <begin position="364"/>
        <end position="531"/>
    </location>
</feature>
<sequence>MAIDQREALIAAVRAQVEKEKAAKAAKLKKEQEAMQLSGAADAGKAAADHNKPKYKTLSAEELAKIEEKKRRKKAAELGIKLEDEEPEEVPAKAAEPAKEEPKKASDEGLGMSVGIQADKSGKSLDKPAGGGLGAPVGGGLSGGKTESKGLGGLGGSLGATEPSGGLGLNIDMGNKQEEKAPEKKKAQDDEKARLRPTKLSGGSGDVKVINGDDAEEEASFTKQGNTTIISDGVEWKAQENKASKDDADDIISIVPNRSTPTNDVKSMYDLGDEDEDALGAEISKLAQYGDAENKAEEEKKKAQEEMAKKAAEAEAAKKKAAIEEAERKEEARRKKLKEAEEKAAAQERRIAEAAAKQRAAAAAEKRAAEEARLKAEEEEKRKKAEEARLKAAEEARKKAEEEARAKAKQEALKKAEEAKKKAEEAKRILEQAQKAEEEATKRAEENRKRAEEEAKKKAEAEAKKKAEEEAKKKAEAEAKKKAEAEAKKKAEAEAKKKAEEEAKKKAEAEARKKAEEEAKKAAEEARKKAEEAMRILEEAKKAEEAALKAAEEARKKAEADAKKAAEEAAKAKAEEEKRKKAEEEAKKKAEAEAKKKAEEEAKKKAAEELAAKAEEEARKKAAEEAAKAEAEAKAKAEEARKILEAAKKAEEEALKAAEQADSIQIDLTQPAEEGKLPLAASYLEKYTKMEKSGKSLVDTFNAITVDQENRNVCMMGDHGFGLTSVGEDFARSFYDMGICKAKTIAKIKAQALNKVKLADAMSKLAGGCMVVENAGLIAPDKMTELMKLTAKDVNDVVVILTGATESINRLFGATGDAKDKFTHQINMEGISTQDMLAIAKGYFKQQGFKTDDSVEGTVKNLLMAMESGNIDRMLKACDEAMLKCDDREKAKGSSRKYLLSEDFK</sequence>
<evidence type="ECO:0000313" key="3">
    <source>
        <dbReference type="Proteomes" id="UP000515819"/>
    </source>
</evidence>
<dbReference type="Proteomes" id="UP000515819">
    <property type="component" value="Chromosome"/>
</dbReference>
<dbReference type="PANTHER" id="PTHR12239">
    <property type="entry name" value="PROTEIN CBG20215-RELATED"/>
    <property type="match status" value="1"/>
</dbReference>
<gene>
    <name evidence="2" type="ORF">H9Q76_05215</name>
</gene>
<dbReference type="RefSeq" id="WP_249321784.1">
    <property type="nucleotide sequence ID" value="NZ_CP060632.1"/>
</dbReference>
<dbReference type="AlphaFoldDB" id="A0A7G9FQ44"/>